<dbReference type="EC" id="6.1.1.13" evidence="4"/>
<dbReference type="Gene3D" id="3.30.559.10">
    <property type="entry name" value="Chloramphenicol acetyltransferase-like domain"/>
    <property type="match status" value="1"/>
</dbReference>
<dbReference type="Pfam" id="PF00975">
    <property type="entry name" value="Thioesterase"/>
    <property type="match status" value="1"/>
</dbReference>
<dbReference type="Gene3D" id="1.10.1200.10">
    <property type="entry name" value="ACP-like"/>
    <property type="match status" value="2"/>
</dbReference>
<sequence>MLMQGKSTTDEDLKPSSVRRMLRLLATEYIKGIKFLRPDGTMGATSYAALWRQGNAVAAGLDQQNIPLSMPLIITTESREDFLMALWGGIIRGNPVAPLPHAGTGSSFQYANARLRGVLSCMDAVVICHTEDQATLLHRDFGLSRRPLVTASLKESGYGQFYENPSPLSPNDCAVIQFSSGSTGTPKGIALSNKGILHNLAALREAENLTEDMRFASWLPYHHDFGLFASHLLAAYSRVDEIRMDTEEFLRRPHRFLRLIHDTRATHIPLTPTSARLLLKSVDRAEKDGPLDFSCIKMLILGAEMIAPDLCRSLHEKLGPLGMPPEAVCPGYGLGENVVMASLKPHTRREKLWSLSRQAWHAEKRAVVAEDGEPSFTVTEAGLPARLTTLRIVDENGNVLPAMHMGKLQIQGPSTFLGYYTADSLVQAQGEDWLDTGDVGFLSEDGEFFPTGRVKELIIHNGKNIAPSEVEAVAAKAAGTAWKQCIAVGVLDHNSMEERLRLFVVPASRHAHDLAAETRTKATIAAIFGMPVTVVHYIAAADIPRTTSGKIMRHELAARFASAPDNAASPQAPQVEDTPAVLASAWANALERPGFAPENSDSFFACGGDSFRASCLAASLERKLNKKLPLDFAYRHTTFLEQLHALNEQTNKGPVSELEVLLRDIAADAFQQDRESISCNAPLLSYAPNPAALSLFASELRSVFGNKPKVNEALACTSLTEMATIIETLAPNQGDPVSLMPFQQTLYFHTRSIMRNEPTGISCYIVHRLEIMGAIDVPVMEKSFETIVARHAMLRAYIDDSAERPMLRIQDSVDLPAIQVEDLSNLSEAQQQARIETIDRESHDIRCDLRTPPLFRVRLCRMGHDQWLLIMHIDHMVVDGYSSLTFVRGLLDIYEDLKDGKTLPPSEASRSFSYYSWLAACREKTAGYQSDMDWLLNEFTDLPPRITLPMKRNPAMLESVRFSTLYTRARPGLFDHLRQWAAQDDTLSLNSILFAALFKLANIWSNQNDLIINMPVFNREQFRETSRNVFGSFIDIVPVRLRTSFAEPIADMARRLERHIRRVLARSVSSIDLSRQISSRTGRQGAMSSLIFSNSVNLVRNSDLAGRSLQLTENLHTQTGAPGTWIDVILYTVGDTWHINWNYVRELFDEGFVSTLAEQYEAVLADAVNTWAAGNEGQPFSSYAAMPPRQKACLNAVNATQTPASSLPLYDAVAHWAQNTPDAPALTFNGQCVCYAELHHACCRMATLMARHGIGRGDFVAVSLPRGTDLLVSQFGALLAGAAYIPVDPAYPCERIAYMIADSQASALITTPDVAARLNHDDLKNVRLLFFPDETELPAADIPKTTTVLCKQDMERIPEQANFPKPEPQDLAYMIYTSGSTGNPKGVMVSHANFRNFIGYVLRELARGCTEQFALVTSPSFDMTLTSNLGACMSGATLHILSEEDTRDVEKLFAFLEGKQITLLNVTPSHFGMLAAMLDSMASQPALHPEMRILLGGEVINTDDITTWVRHYPSHRIFNEYGPTEATVASSFFEIPLHEGQCSLDVVPIGKPLDNTQYHILNDELQTCMIGVPGRLFIGGYGVAKGYWHRAEQTAKAFVPDPFSGGIMYDTGDMARWLETGDVQFLGRNDRQVNLRGYRIELGEIEGAMLACACVSSASAVLQTAADGSSALAAFYTVTAPLEESALKTHLKKHLPEYMVPRFFCQLQTMPQTPSGKLDVKKLPHIVTAARPQTEREYIAPRTPMEEGIARCWQSIFHLERIGIHDDFWLMGGDSIRATRLLAALRARGFNYGLQDLFEKPTIARLAEKSQAQPTAKTWVRLAGSTNQPSITGTTLLCLPYAGGSPAMFHSLAAALGDTADVYSAVYKEAGAHQAHTIDSVAESLLQYLPPAKKLIILGYCYGAYVAHALIKLLNESGRAPNAVILTGATPPGAQQTAYAEASLYSRLDDPETEQRLERIYQSMLVEMPSEERKQYWQAYRHAVCGMKDYRFGSTAFACPCKVLTGEQEEYPFVREYAATWADCFPACTHQMLPGGHMLVQTHPETFCNSVKAFIDDTLSKGGEA</sequence>
<dbReference type="Pfam" id="PF00501">
    <property type="entry name" value="AMP-binding"/>
    <property type="match status" value="2"/>
</dbReference>
<keyword evidence="1" id="KW-0596">Phosphopantetheine</keyword>
<keyword evidence="4" id="KW-0436">Ligase</keyword>
<dbReference type="InterPro" id="IPR029058">
    <property type="entry name" value="AB_hydrolase_fold"/>
</dbReference>
<dbReference type="Gene3D" id="3.40.50.980">
    <property type="match status" value="2"/>
</dbReference>
<dbReference type="GO" id="GO:0031177">
    <property type="term" value="F:phosphopantetheine binding"/>
    <property type="evidence" value="ECO:0007669"/>
    <property type="project" value="TreeGrafter"/>
</dbReference>
<dbReference type="InterPro" id="IPR023213">
    <property type="entry name" value="CAT-like_dom_sf"/>
</dbReference>
<name>A0A644UQQ3_9ZZZZ</name>
<dbReference type="GO" id="GO:0016874">
    <property type="term" value="F:ligase activity"/>
    <property type="evidence" value="ECO:0007669"/>
    <property type="project" value="UniProtKB-KW"/>
</dbReference>
<dbReference type="Gene3D" id="3.40.50.1820">
    <property type="entry name" value="alpha/beta hydrolase"/>
    <property type="match status" value="1"/>
</dbReference>
<comment type="caution">
    <text evidence="4">The sequence shown here is derived from an EMBL/GenBank/DDBJ whole genome shotgun (WGS) entry which is preliminary data.</text>
</comment>
<dbReference type="SUPFAM" id="SSF47336">
    <property type="entry name" value="ACP-like"/>
    <property type="match status" value="1"/>
</dbReference>
<dbReference type="InterPro" id="IPR010071">
    <property type="entry name" value="AA_adenyl_dom"/>
</dbReference>
<dbReference type="InterPro" id="IPR001242">
    <property type="entry name" value="Condensation_dom"/>
</dbReference>
<dbReference type="SUPFAM" id="SSF52777">
    <property type="entry name" value="CoA-dependent acyltransferases"/>
    <property type="match status" value="2"/>
</dbReference>
<feature type="domain" description="Carrier" evidence="3">
    <location>
        <begin position="1740"/>
        <end position="1814"/>
    </location>
</feature>
<dbReference type="InterPro" id="IPR045851">
    <property type="entry name" value="AMP-bd_C_sf"/>
</dbReference>
<evidence type="ECO:0000256" key="2">
    <source>
        <dbReference type="ARBA" id="ARBA00022553"/>
    </source>
</evidence>
<dbReference type="InterPro" id="IPR001031">
    <property type="entry name" value="Thioesterase"/>
</dbReference>
<dbReference type="Gene3D" id="3.30.559.30">
    <property type="entry name" value="Nonribosomal peptide synthetase, condensation domain"/>
    <property type="match status" value="1"/>
</dbReference>
<dbReference type="NCBIfam" id="TIGR01733">
    <property type="entry name" value="AA-adenyl-dom"/>
    <property type="match status" value="1"/>
</dbReference>
<dbReference type="Gene3D" id="3.40.50.12780">
    <property type="entry name" value="N-terminal domain of ligase-like"/>
    <property type="match status" value="1"/>
</dbReference>
<dbReference type="FunFam" id="3.40.50.980:FF:000001">
    <property type="entry name" value="Non-ribosomal peptide synthetase"/>
    <property type="match status" value="1"/>
</dbReference>
<dbReference type="InterPro" id="IPR042099">
    <property type="entry name" value="ANL_N_sf"/>
</dbReference>
<dbReference type="GO" id="GO:0044550">
    <property type="term" value="P:secondary metabolite biosynthetic process"/>
    <property type="evidence" value="ECO:0007669"/>
    <property type="project" value="TreeGrafter"/>
</dbReference>
<organism evidence="4">
    <name type="scientific">bioreactor metagenome</name>
    <dbReference type="NCBI Taxonomy" id="1076179"/>
    <lineage>
        <taxon>unclassified sequences</taxon>
        <taxon>metagenomes</taxon>
        <taxon>ecological metagenomes</taxon>
    </lineage>
</organism>
<dbReference type="Pfam" id="PF13193">
    <property type="entry name" value="AMP-binding_C"/>
    <property type="match status" value="1"/>
</dbReference>
<dbReference type="InterPro" id="IPR036736">
    <property type="entry name" value="ACP-like_sf"/>
</dbReference>
<dbReference type="Pfam" id="PF00550">
    <property type="entry name" value="PP-binding"/>
    <property type="match status" value="2"/>
</dbReference>
<dbReference type="PANTHER" id="PTHR45527">
    <property type="entry name" value="NONRIBOSOMAL PEPTIDE SYNTHETASE"/>
    <property type="match status" value="1"/>
</dbReference>
<dbReference type="PROSITE" id="PS50075">
    <property type="entry name" value="CARRIER"/>
    <property type="match status" value="2"/>
</dbReference>
<protein>
    <submittedName>
        <fullName evidence="4">D-alanine--poly(Phosphoribitol) ligase subunit 1</fullName>
        <ecNumber evidence="4">6.1.1.13</ecNumber>
    </submittedName>
</protein>
<accession>A0A644UQQ3</accession>
<dbReference type="InterPro" id="IPR000873">
    <property type="entry name" value="AMP-dep_synth/lig_dom"/>
</dbReference>
<evidence type="ECO:0000259" key="3">
    <source>
        <dbReference type="PROSITE" id="PS50075"/>
    </source>
</evidence>
<proteinExistence type="predicted"/>
<dbReference type="GO" id="GO:0005737">
    <property type="term" value="C:cytoplasm"/>
    <property type="evidence" value="ECO:0007669"/>
    <property type="project" value="TreeGrafter"/>
</dbReference>
<reference evidence="4" key="1">
    <citation type="submission" date="2019-08" db="EMBL/GenBank/DDBJ databases">
        <authorList>
            <person name="Kucharzyk K."/>
            <person name="Murdoch R.W."/>
            <person name="Higgins S."/>
            <person name="Loffler F."/>
        </authorList>
    </citation>
    <scope>NUCLEOTIDE SEQUENCE</scope>
</reference>
<dbReference type="InterPro" id="IPR020845">
    <property type="entry name" value="AMP-binding_CS"/>
</dbReference>
<dbReference type="EMBL" id="VSSQ01000149">
    <property type="protein sequence ID" value="MPL81370.1"/>
    <property type="molecule type" value="Genomic_DNA"/>
</dbReference>
<dbReference type="InterPro" id="IPR006162">
    <property type="entry name" value="Ppantetheine_attach_site"/>
</dbReference>
<dbReference type="PANTHER" id="PTHR45527:SF1">
    <property type="entry name" value="FATTY ACID SYNTHASE"/>
    <property type="match status" value="1"/>
</dbReference>
<evidence type="ECO:0000313" key="4">
    <source>
        <dbReference type="EMBL" id="MPL81370.1"/>
    </source>
</evidence>
<keyword evidence="2" id="KW-0597">Phosphoprotein</keyword>
<gene>
    <name evidence="4" type="primary">dltA_6</name>
    <name evidence="4" type="ORF">SDC9_27287</name>
</gene>
<dbReference type="Gene3D" id="3.30.300.30">
    <property type="match status" value="2"/>
</dbReference>
<dbReference type="Gene3D" id="2.30.38.10">
    <property type="entry name" value="Luciferase, Domain 3"/>
    <property type="match status" value="1"/>
</dbReference>
<feature type="domain" description="Carrier" evidence="3">
    <location>
        <begin position="573"/>
        <end position="650"/>
    </location>
</feature>
<evidence type="ECO:0000256" key="1">
    <source>
        <dbReference type="ARBA" id="ARBA00022450"/>
    </source>
</evidence>
<dbReference type="CDD" id="cd05930">
    <property type="entry name" value="A_NRPS"/>
    <property type="match status" value="1"/>
</dbReference>
<dbReference type="PROSITE" id="PS00455">
    <property type="entry name" value="AMP_BINDING"/>
    <property type="match status" value="2"/>
</dbReference>
<dbReference type="InterPro" id="IPR009081">
    <property type="entry name" value="PP-bd_ACP"/>
</dbReference>
<dbReference type="Pfam" id="PF00668">
    <property type="entry name" value="Condensation"/>
    <property type="match status" value="1"/>
</dbReference>
<dbReference type="GO" id="GO:0043041">
    <property type="term" value="P:amino acid activation for nonribosomal peptide biosynthetic process"/>
    <property type="evidence" value="ECO:0007669"/>
    <property type="project" value="TreeGrafter"/>
</dbReference>
<dbReference type="SUPFAM" id="SSF56801">
    <property type="entry name" value="Acetyl-CoA synthetase-like"/>
    <property type="match status" value="2"/>
</dbReference>
<dbReference type="InterPro" id="IPR025110">
    <property type="entry name" value="AMP-bd_C"/>
</dbReference>
<dbReference type="SUPFAM" id="SSF53474">
    <property type="entry name" value="alpha/beta-Hydrolases"/>
    <property type="match status" value="1"/>
</dbReference>
<dbReference type="PROSITE" id="PS00012">
    <property type="entry name" value="PHOSPHOPANTETHEINE"/>
    <property type="match status" value="1"/>
</dbReference>